<evidence type="ECO:0000256" key="1">
    <source>
        <dbReference type="SAM" id="MobiDB-lite"/>
    </source>
</evidence>
<evidence type="ECO:0000313" key="3">
    <source>
        <dbReference type="Proteomes" id="UP000028411"/>
    </source>
</evidence>
<sequence length="128" mass="13830">MAKKSSALAGIFDEPETEVAPLPVPQAAPEAIAPQTPVAAPSSKPTRAEVAQKQRGRGRQGARSDASESAARRSSHPGKKPVLIHIPEDMHRTLRQLSVEEGGEPLTVITERLLRQYLVTRGHTRFAP</sequence>
<accession>A0A081R925</accession>
<dbReference type="OrthoDB" id="7474035at2"/>
<evidence type="ECO:0000313" key="2">
    <source>
        <dbReference type="EMBL" id="KEQ51698.1"/>
    </source>
</evidence>
<comment type="caution">
    <text evidence="2">The sequence shown here is derived from an EMBL/GenBank/DDBJ whole genome shotgun (WGS) entry which is preliminary data.</text>
</comment>
<reference evidence="2 3" key="1">
    <citation type="submission" date="2014-02" db="EMBL/GenBank/DDBJ databases">
        <title>Whole genome sequence of Sphingobium chlorophenolicum NBRC 16172.</title>
        <authorList>
            <person name="Gan H.M."/>
            <person name="Gan H.Y."/>
            <person name="Chew T.H."/>
            <person name="Savka M.A."/>
        </authorList>
    </citation>
    <scope>NUCLEOTIDE SEQUENCE [LARGE SCALE GENOMIC DNA]</scope>
    <source>
        <strain evidence="2 3">NBRC 16172</strain>
    </source>
</reference>
<dbReference type="AlphaFoldDB" id="A0A081R925"/>
<dbReference type="Proteomes" id="UP000028411">
    <property type="component" value="Unassembled WGS sequence"/>
</dbReference>
<gene>
    <name evidence="2" type="ORF">BV95_04032</name>
</gene>
<name>A0A081R925_SPHCR</name>
<protein>
    <submittedName>
        <fullName evidence="2">Uncharacterized protein</fullName>
    </submittedName>
</protein>
<feature type="region of interest" description="Disordered" evidence="1">
    <location>
        <begin position="1"/>
        <end position="83"/>
    </location>
</feature>
<organism evidence="2 3">
    <name type="scientific">Sphingobium chlorophenolicum</name>
    <dbReference type="NCBI Taxonomy" id="46429"/>
    <lineage>
        <taxon>Bacteria</taxon>
        <taxon>Pseudomonadati</taxon>
        <taxon>Pseudomonadota</taxon>
        <taxon>Alphaproteobacteria</taxon>
        <taxon>Sphingomonadales</taxon>
        <taxon>Sphingomonadaceae</taxon>
        <taxon>Sphingobium</taxon>
    </lineage>
</organism>
<proteinExistence type="predicted"/>
<dbReference type="EMBL" id="JFHR01000067">
    <property type="protein sequence ID" value="KEQ51698.1"/>
    <property type="molecule type" value="Genomic_DNA"/>
</dbReference>
<dbReference type="PATRIC" id="fig|46429.4.peg.4021"/>